<dbReference type="PANTHER" id="PTHR23135:SF4">
    <property type="entry name" value="UDP-N-ACETYLMURAMOYL-L-ALANYL-D-GLUTAMATE--2,6-DIAMINOPIMELATE LIGASE MURE HOMOLOG, CHLOROPLASTIC"/>
    <property type="match status" value="1"/>
</dbReference>
<comment type="caution">
    <text evidence="3">The sequence shown here is derived from an EMBL/GenBank/DDBJ whole genome shotgun (WGS) entry which is preliminary data.</text>
</comment>
<dbReference type="Gene3D" id="3.40.1190.10">
    <property type="entry name" value="Mur-like, catalytic domain"/>
    <property type="match status" value="1"/>
</dbReference>
<dbReference type="RefSeq" id="WP_272181789.1">
    <property type="nucleotide sequence ID" value="NZ_JAQOMS010000002.1"/>
</dbReference>
<dbReference type="Pfam" id="PF08245">
    <property type="entry name" value="Mur_ligase_M"/>
    <property type="match status" value="1"/>
</dbReference>
<dbReference type="InterPro" id="IPR035911">
    <property type="entry name" value="MurE/MurF_N"/>
</dbReference>
<reference evidence="3 4" key="1">
    <citation type="submission" date="2023-01" db="EMBL/GenBank/DDBJ databases">
        <title>Psychrosphaera sp. nov., isolated from marine algae.</title>
        <authorList>
            <person name="Bayburt H."/>
            <person name="Choi B.J."/>
            <person name="Kim J.M."/>
            <person name="Choi D.G."/>
            <person name="Jeon C.O."/>
        </authorList>
    </citation>
    <scope>NUCLEOTIDE SEQUENCE [LARGE SCALE GENOMIC DNA]</scope>
    <source>
        <strain evidence="3 4">G1-22</strain>
    </source>
</reference>
<evidence type="ECO:0000313" key="3">
    <source>
        <dbReference type="EMBL" id="MDC2890663.1"/>
    </source>
</evidence>
<protein>
    <submittedName>
        <fullName evidence="3">Mur ligase family protein</fullName>
    </submittedName>
</protein>
<dbReference type="PANTHER" id="PTHR23135">
    <property type="entry name" value="MUR LIGASE FAMILY MEMBER"/>
    <property type="match status" value="1"/>
</dbReference>
<dbReference type="InterPro" id="IPR000713">
    <property type="entry name" value="Mur_ligase_N"/>
</dbReference>
<dbReference type="Proteomes" id="UP001528411">
    <property type="component" value="Unassembled WGS sequence"/>
</dbReference>
<feature type="domain" description="Mur ligase N-terminal catalytic" evidence="1">
    <location>
        <begin position="28"/>
        <end position="101"/>
    </location>
</feature>
<dbReference type="SUPFAM" id="SSF63418">
    <property type="entry name" value="MurE/MurF N-terminal domain"/>
    <property type="match status" value="1"/>
</dbReference>
<name>A0ABT5FHJ1_9GAMM</name>
<evidence type="ECO:0000259" key="2">
    <source>
        <dbReference type="Pfam" id="PF08245"/>
    </source>
</evidence>
<feature type="domain" description="Mur ligase central" evidence="2">
    <location>
        <begin position="114"/>
        <end position="327"/>
    </location>
</feature>
<dbReference type="InterPro" id="IPR013221">
    <property type="entry name" value="Mur_ligase_cen"/>
</dbReference>
<dbReference type="SUPFAM" id="SSF53623">
    <property type="entry name" value="MurD-like peptide ligases, catalytic domain"/>
    <property type="match status" value="1"/>
</dbReference>
<dbReference type="Gene3D" id="3.40.1390.10">
    <property type="entry name" value="MurE/MurF, N-terminal domain"/>
    <property type="match status" value="1"/>
</dbReference>
<keyword evidence="3" id="KW-0436">Ligase</keyword>
<organism evidence="3 4">
    <name type="scientific">Psychrosphaera algicola</name>
    <dbReference type="NCBI Taxonomy" id="3023714"/>
    <lineage>
        <taxon>Bacteria</taxon>
        <taxon>Pseudomonadati</taxon>
        <taxon>Pseudomonadota</taxon>
        <taxon>Gammaproteobacteria</taxon>
        <taxon>Alteromonadales</taxon>
        <taxon>Pseudoalteromonadaceae</taxon>
        <taxon>Psychrosphaera</taxon>
    </lineage>
</organism>
<accession>A0ABT5FHJ1</accession>
<dbReference type="InterPro" id="IPR036565">
    <property type="entry name" value="Mur-like_cat_sf"/>
</dbReference>
<evidence type="ECO:0000313" key="4">
    <source>
        <dbReference type="Proteomes" id="UP001528411"/>
    </source>
</evidence>
<sequence>MLTNWAQIKEQLLRSNFKLPATAQMVQDSRKLKPGDVFVALVGYLTDGSRFVDKAIHSGASLILVSSNCDEVHYQNRGAQGAPLLVIEDLETNLPSIAREFYEFEQNRMPIVGITGTNGKTSISHFLAQLSELANSQHLAVIGTMGTGRIDQLVPAENTTPGVTEVYQLIQQFSRDSKTNYSGVAMEVSSHALHQSRVKGISFDVGIFTNLTLDHLDYHGSMEQYFAAKAKLFTEYATKRAVINIDDEFGQRLLDMLPEYALAVAVGRSKQVKAYSDYVHIVDSECHAQGIILSLDWQIGGHRDFIELQLPIFGEFNGFNIAAVFATSILLGWSVQATHFSFLKSVRGDWKCMCNQSFLLRS</sequence>
<dbReference type="GO" id="GO:0016874">
    <property type="term" value="F:ligase activity"/>
    <property type="evidence" value="ECO:0007669"/>
    <property type="project" value="UniProtKB-KW"/>
</dbReference>
<gene>
    <name evidence="3" type="ORF">PN838_20375</name>
</gene>
<evidence type="ECO:0000259" key="1">
    <source>
        <dbReference type="Pfam" id="PF01225"/>
    </source>
</evidence>
<proteinExistence type="predicted"/>
<dbReference type="Pfam" id="PF01225">
    <property type="entry name" value="Mur_ligase"/>
    <property type="match status" value="1"/>
</dbReference>
<dbReference type="EMBL" id="JAQOMS010000002">
    <property type="protein sequence ID" value="MDC2890663.1"/>
    <property type="molecule type" value="Genomic_DNA"/>
</dbReference>
<keyword evidence="4" id="KW-1185">Reference proteome</keyword>